<sequence length="152" mass="16566">MDVARTKLLDRRNKHRGLKGENDFIGVLAKLTFLSLSISLVSIPSNTFAFGSQEHCGRVRGLGLGPCPSKVFGSKGHSYSGASSSYPSNAQLQNQVSTLTSQLNEMKAMVNFLVQNYQGELPRDFTVHHAPTVSDQGSVPNEETNDQHPTPH</sequence>
<name>A0A4D6NF91_VIGUN</name>
<evidence type="ECO:0000256" key="1">
    <source>
        <dbReference type="SAM" id="MobiDB-lite"/>
    </source>
</evidence>
<dbReference type="Proteomes" id="UP000501690">
    <property type="component" value="Linkage Group LG10"/>
</dbReference>
<protein>
    <submittedName>
        <fullName evidence="2">Uncharacterized protein</fullName>
    </submittedName>
</protein>
<feature type="region of interest" description="Disordered" evidence="1">
    <location>
        <begin position="130"/>
        <end position="152"/>
    </location>
</feature>
<proteinExistence type="predicted"/>
<gene>
    <name evidence="2" type="ORF">DEO72_LG10g2815</name>
</gene>
<dbReference type="EMBL" id="CP039354">
    <property type="protein sequence ID" value="QCE11582.1"/>
    <property type="molecule type" value="Genomic_DNA"/>
</dbReference>
<evidence type="ECO:0000313" key="3">
    <source>
        <dbReference type="Proteomes" id="UP000501690"/>
    </source>
</evidence>
<accession>A0A4D6NF91</accession>
<organism evidence="2 3">
    <name type="scientific">Vigna unguiculata</name>
    <name type="common">Cowpea</name>
    <dbReference type="NCBI Taxonomy" id="3917"/>
    <lineage>
        <taxon>Eukaryota</taxon>
        <taxon>Viridiplantae</taxon>
        <taxon>Streptophyta</taxon>
        <taxon>Embryophyta</taxon>
        <taxon>Tracheophyta</taxon>
        <taxon>Spermatophyta</taxon>
        <taxon>Magnoliopsida</taxon>
        <taxon>eudicotyledons</taxon>
        <taxon>Gunneridae</taxon>
        <taxon>Pentapetalae</taxon>
        <taxon>rosids</taxon>
        <taxon>fabids</taxon>
        <taxon>Fabales</taxon>
        <taxon>Fabaceae</taxon>
        <taxon>Papilionoideae</taxon>
        <taxon>50 kb inversion clade</taxon>
        <taxon>NPAAA clade</taxon>
        <taxon>indigoferoid/millettioid clade</taxon>
        <taxon>Phaseoleae</taxon>
        <taxon>Vigna</taxon>
    </lineage>
</organism>
<reference evidence="2 3" key="1">
    <citation type="submission" date="2019-04" db="EMBL/GenBank/DDBJ databases">
        <title>An improved genome assembly and genetic linkage map for asparagus bean, Vigna unguiculata ssp. sesquipedialis.</title>
        <authorList>
            <person name="Xia Q."/>
            <person name="Zhang R."/>
            <person name="Dong Y."/>
        </authorList>
    </citation>
    <scope>NUCLEOTIDE SEQUENCE [LARGE SCALE GENOMIC DNA]</scope>
    <source>
        <tissue evidence="2">Leaf</tissue>
    </source>
</reference>
<keyword evidence="3" id="KW-1185">Reference proteome</keyword>
<feature type="compositionally biased region" description="Polar residues" evidence="1">
    <location>
        <begin position="133"/>
        <end position="142"/>
    </location>
</feature>
<evidence type="ECO:0000313" key="2">
    <source>
        <dbReference type="EMBL" id="QCE11582.1"/>
    </source>
</evidence>
<dbReference type="AlphaFoldDB" id="A0A4D6NF91"/>